<protein>
    <submittedName>
        <fullName evidence="2">GTP-binding protein</fullName>
    </submittedName>
</protein>
<gene>
    <name evidence="2" type="ORF">A4R43_39005</name>
</gene>
<proteinExistence type="predicted"/>
<dbReference type="OrthoDB" id="3798616at2"/>
<dbReference type="PANTHER" id="PTHR43681">
    <property type="entry name" value="TRANSMEMBRANE GTPASE FZO"/>
    <property type="match status" value="1"/>
</dbReference>
<evidence type="ECO:0000259" key="1">
    <source>
        <dbReference type="Pfam" id="PF00350"/>
    </source>
</evidence>
<dbReference type="SUPFAM" id="SSF52540">
    <property type="entry name" value="P-loop containing nucleoside triphosphate hydrolases"/>
    <property type="match status" value="1"/>
</dbReference>
<dbReference type="Gene3D" id="3.40.50.300">
    <property type="entry name" value="P-loop containing nucleotide triphosphate hydrolases"/>
    <property type="match status" value="1"/>
</dbReference>
<keyword evidence="3" id="KW-1185">Reference proteome</keyword>
<dbReference type="AlphaFoldDB" id="A0A344LI33"/>
<dbReference type="InterPro" id="IPR045063">
    <property type="entry name" value="Dynamin_N"/>
</dbReference>
<feature type="domain" description="Dynamin N-terminal" evidence="1">
    <location>
        <begin position="43"/>
        <end position="194"/>
    </location>
</feature>
<dbReference type="PANTHER" id="PTHR43681:SF1">
    <property type="entry name" value="SARCALUMENIN"/>
    <property type="match status" value="1"/>
</dbReference>
<dbReference type="InterPro" id="IPR027417">
    <property type="entry name" value="P-loop_NTPase"/>
</dbReference>
<name>A0A344LI33_9PSEU</name>
<evidence type="ECO:0000313" key="3">
    <source>
        <dbReference type="Proteomes" id="UP000250434"/>
    </source>
</evidence>
<accession>A0A344LI33</accession>
<sequence length="612" mass="66837">MMAPPWLQLMDDTIRACAAHGTPDLLRRLRERRAQLVDPKLRILVIGETGQGKSQLVNALVNAPVCATGDDLTTTVPAVVEYAEAPTAAVVLSAPRNDRMIESGPSNQLVPAAVDSVTADANREAAQPGTEIARAHIGLPRALLATGLVLIDTPPAGHAARSAHALSEILQADAVLMATDATSEFTPSELDLLGQVSRVCPTVMVALTKIDIVPGWRVVAERNRARLAKAGVSATVVPVSAALRLAAAKAGDRDLNAESGFEELLHRLKHEWLDQADVLHTRSVAALAGMTVDQLVPPLHEEFATTQRGDSPEVVARWQAAGRKLEQLQQDSARWQTLLGDEIADLIADLEYDLRDRTRQILRDVDEYFDTADPSRDWDTFEDWLQDNLATVAETNFNWLLERFDWIAHKLARQVAPGDENLLHELLVADAPPDHASGIRKPRVERFTVGQKLFVGMRGSYTGLLMFGLATTVAGMPLINPISLGAGAAFGAKSVFEERGNRLKRRQATAKTAAQRHVDDFFLAYGKESKDAARLLQRALRDRFTAYAQQQRQEITASAKAIKQVIDNEAAQRKQRAQEIRTAVNELAAIKQRIKALSATRIVPSSPRGLIA</sequence>
<dbReference type="EMBL" id="CP015163">
    <property type="protein sequence ID" value="AXB47707.1"/>
    <property type="molecule type" value="Genomic_DNA"/>
</dbReference>
<reference evidence="2 3" key="1">
    <citation type="submission" date="2016-04" db="EMBL/GenBank/DDBJ databases">
        <title>Complete genome sequence and analysis of deep-sea sediment isolate, Amycolatopsis sp. WP1.</title>
        <authorList>
            <person name="Wang H."/>
            <person name="Chen S."/>
            <person name="Wu Q."/>
        </authorList>
    </citation>
    <scope>NUCLEOTIDE SEQUENCE [LARGE SCALE GENOMIC DNA]</scope>
    <source>
        <strain evidence="2 3">WP1</strain>
    </source>
</reference>
<evidence type="ECO:0000313" key="2">
    <source>
        <dbReference type="EMBL" id="AXB47707.1"/>
    </source>
</evidence>
<dbReference type="RefSeq" id="WP_113696764.1">
    <property type="nucleotide sequence ID" value="NZ_CP015163.1"/>
</dbReference>
<dbReference type="Pfam" id="PF00350">
    <property type="entry name" value="Dynamin_N"/>
    <property type="match status" value="1"/>
</dbReference>
<dbReference type="Proteomes" id="UP000250434">
    <property type="component" value="Chromosome"/>
</dbReference>
<dbReference type="InterPro" id="IPR051943">
    <property type="entry name" value="TRAFAC_Dynamin-like_GTPase"/>
</dbReference>
<dbReference type="KEGG" id="aab:A4R43_39005"/>
<organism evidence="2 3">
    <name type="scientific">Amycolatopsis albispora</name>
    <dbReference type="NCBI Taxonomy" id="1804986"/>
    <lineage>
        <taxon>Bacteria</taxon>
        <taxon>Bacillati</taxon>
        <taxon>Actinomycetota</taxon>
        <taxon>Actinomycetes</taxon>
        <taxon>Pseudonocardiales</taxon>
        <taxon>Pseudonocardiaceae</taxon>
        <taxon>Amycolatopsis</taxon>
    </lineage>
</organism>